<dbReference type="NCBIfam" id="TIGR02246">
    <property type="entry name" value="SgcJ/EcaC family oxidoreductase"/>
    <property type="match status" value="1"/>
</dbReference>
<organism evidence="2">
    <name type="scientific">freshwater metagenome</name>
    <dbReference type="NCBI Taxonomy" id="449393"/>
    <lineage>
        <taxon>unclassified sequences</taxon>
        <taxon>metagenomes</taxon>
        <taxon>ecological metagenomes</taxon>
    </lineage>
</organism>
<proteinExistence type="predicted"/>
<reference evidence="2" key="1">
    <citation type="submission" date="2020-05" db="EMBL/GenBank/DDBJ databases">
        <authorList>
            <person name="Chiriac C."/>
            <person name="Salcher M."/>
            <person name="Ghai R."/>
            <person name="Kavagutti S V."/>
        </authorList>
    </citation>
    <scope>NUCLEOTIDE SEQUENCE</scope>
</reference>
<dbReference type="SUPFAM" id="SSF54427">
    <property type="entry name" value="NTF2-like"/>
    <property type="match status" value="1"/>
</dbReference>
<protein>
    <submittedName>
        <fullName evidence="2">Unannotated protein</fullName>
    </submittedName>
</protein>
<dbReference type="Gene3D" id="3.10.450.50">
    <property type="match status" value="1"/>
</dbReference>
<dbReference type="Pfam" id="PF14534">
    <property type="entry name" value="DUF4440"/>
    <property type="match status" value="1"/>
</dbReference>
<dbReference type="InterPro" id="IPR032710">
    <property type="entry name" value="NTF2-like_dom_sf"/>
</dbReference>
<dbReference type="InterPro" id="IPR011944">
    <property type="entry name" value="Steroid_delta5-4_isomerase"/>
</dbReference>
<gene>
    <name evidence="2" type="ORF">UFOPK3609_00697</name>
</gene>
<accession>A0A6J7GN71</accession>
<evidence type="ECO:0000313" key="2">
    <source>
        <dbReference type="EMBL" id="CAB4908466.1"/>
    </source>
</evidence>
<feature type="domain" description="DUF4440" evidence="1">
    <location>
        <begin position="8"/>
        <end position="118"/>
    </location>
</feature>
<dbReference type="AlphaFoldDB" id="A0A6J7GN71"/>
<dbReference type="EMBL" id="CAFBMQ010000086">
    <property type="protein sequence ID" value="CAB4908466.1"/>
    <property type="molecule type" value="Genomic_DNA"/>
</dbReference>
<evidence type="ECO:0000259" key="1">
    <source>
        <dbReference type="Pfam" id="PF14534"/>
    </source>
</evidence>
<name>A0A6J7GN71_9ZZZZ</name>
<dbReference type="InterPro" id="IPR027843">
    <property type="entry name" value="DUF4440"/>
</dbReference>
<sequence>MHPEDAEIRAVYAEYLAGWNAHSAARQAATLADDADVVGFDGTQHHGRLQFAADLRRIFADHAPPPYAGTVRSVRAMGEETAVLTAIAGMPAPDGTLHPDLVAVHTVVLVKDGRRWKIGVFAATPALRSAPADAVAVLAAEFAG</sequence>